<accession>A0A875S5M5</accession>
<dbReference type="PANTHER" id="PTHR43510">
    <property type="entry name" value="AMINOTRANSFERASE FUNCTION, HYPOTHETICAL (EUROFUNG)"/>
    <property type="match status" value="1"/>
</dbReference>
<dbReference type="KEGG" id="bnn:FOA43_003012"/>
<proteinExistence type="inferred from homology"/>
<protein>
    <recommendedName>
        <fullName evidence="3">Aminotransferase class I/classII large domain-containing protein</fullName>
    </recommendedName>
</protein>
<evidence type="ECO:0000256" key="2">
    <source>
        <dbReference type="ARBA" id="ARBA00022898"/>
    </source>
</evidence>
<dbReference type="GeneID" id="62196413"/>
<dbReference type="Gene3D" id="3.90.1150.10">
    <property type="entry name" value="Aspartate Aminotransferase, domain 1"/>
    <property type="match status" value="1"/>
</dbReference>
<evidence type="ECO:0000313" key="5">
    <source>
        <dbReference type="Proteomes" id="UP000662931"/>
    </source>
</evidence>
<keyword evidence="2" id="KW-0663">Pyridoxal phosphate</keyword>
<evidence type="ECO:0000313" key="4">
    <source>
        <dbReference type="EMBL" id="QPG75655.1"/>
    </source>
</evidence>
<dbReference type="RefSeq" id="XP_038779220.1">
    <property type="nucleotide sequence ID" value="XM_038923292.1"/>
</dbReference>
<dbReference type="InterPro" id="IPR015424">
    <property type="entry name" value="PyrdxlP-dep_Trfase"/>
</dbReference>
<dbReference type="AlphaFoldDB" id="A0A875S5M5"/>
<dbReference type="Pfam" id="PF00155">
    <property type="entry name" value="Aminotran_1_2"/>
    <property type="match status" value="1"/>
</dbReference>
<evidence type="ECO:0000256" key="1">
    <source>
        <dbReference type="ARBA" id="ARBA00007441"/>
    </source>
</evidence>
<dbReference type="InterPro" id="IPR004838">
    <property type="entry name" value="NHTrfase_class1_PyrdxlP-BS"/>
</dbReference>
<evidence type="ECO:0000259" key="3">
    <source>
        <dbReference type="Pfam" id="PF00155"/>
    </source>
</evidence>
<organism evidence="4 5">
    <name type="scientific">Eeniella nana</name>
    <name type="common">Yeast</name>
    <name type="synonym">Brettanomyces nanus</name>
    <dbReference type="NCBI Taxonomy" id="13502"/>
    <lineage>
        <taxon>Eukaryota</taxon>
        <taxon>Fungi</taxon>
        <taxon>Dikarya</taxon>
        <taxon>Ascomycota</taxon>
        <taxon>Saccharomycotina</taxon>
        <taxon>Pichiomycetes</taxon>
        <taxon>Pichiales</taxon>
        <taxon>Pichiaceae</taxon>
        <taxon>Brettanomyces</taxon>
    </lineage>
</organism>
<gene>
    <name evidence="4" type="ORF">FOA43_003012</name>
</gene>
<dbReference type="InterPro" id="IPR015421">
    <property type="entry name" value="PyrdxlP-dep_Trfase_major"/>
</dbReference>
<dbReference type="EMBL" id="CP064814">
    <property type="protein sequence ID" value="QPG75655.1"/>
    <property type="molecule type" value="Genomic_DNA"/>
</dbReference>
<dbReference type="CDD" id="cd00609">
    <property type="entry name" value="AAT_like"/>
    <property type="match status" value="1"/>
</dbReference>
<dbReference type="SUPFAM" id="SSF53383">
    <property type="entry name" value="PLP-dependent transferases"/>
    <property type="match status" value="1"/>
</dbReference>
<dbReference type="PANTHER" id="PTHR43510:SF1">
    <property type="entry name" value="AMINOTRANSFERASE FUNCTION, HYPOTHETICAL (EUROFUNG)"/>
    <property type="match status" value="1"/>
</dbReference>
<dbReference type="InterPro" id="IPR004839">
    <property type="entry name" value="Aminotransferase_I/II_large"/>
</dbReference>
<dbReference type="OrthoDB" id="7042322at2759"/>
<keyword evidence="5" id="KW-1185">Reference proteome</keyword>
<dbReference type="PROSITE" id="PS00105">
    <property type="entry name" value="AA_TRANSFER_CLASS_1"/>
    <property type="match status" value="1"/>
</dbReference>
<reference evidence="4" key="1">
    <citation type="submission" date="2020-10" db="EMBL/GenBank/DDBJ databases">
        <authorList>
            <person name="Roach M.J.R."/>
        </authorList>
    </citation>
    <scope>NUCLEOTIDE SEQUENCE</scope>
    <source>
        <strain evidence="4">CBS 1945</strain>
    </source>
</reference>
<feature type="domain" description="Aminotransferase class I/classII large" evidence="3">
    <location>
        <begin position="51"/>
        <end position="358"/>
    </location>
</feature>
<sequence>MVKQDTFTLEQFVDKYETVVDYNLGETCCYSMSLDEIEEISGEKFDFGKLAETRLSYSYIKGSPELRRQISELYQGVTDDDIVITNGGIGGNFLTFYSLVGPGDHVVVMSPIYQQLSSIPAMFGADVDILRLNFEDGFQPDLSKLRSLVKPNTKMIVLNNPNNPTGCIMSNKVLKQIVDIAKINDSYVLCDEVYRPLFHSLNADETAPNSIVGLYDKGISTGSMSKTFSAAGTRLGWIVSKNKELIEACWIRRDYNMISVSMVDDMIARYVLRNKAAVLKRNFKLCQDNLELMEQAVAKSNGKIEFVRPKAGTTAFVKINTTDGTSTMQLAVDLATSYRTLVVPGETFSYPGFLRIGFVNRPEDIVQGMKNLNSYLNNH</sequence>
<dbReference type="Gene3D" id="3.40.640.10">
    <property type="entry name" value="Type I PLP-dependent aspartate aminotransferase-like (Major domain)"/>
    <property type="match status" value="1"/>
</dbReference>
<name>A0A875S5M5_EENNA</name>
<dbReference type="GO" id="GO:0030170">
    <property type="term" value="F:pyridoxal phosphate binding"/>
    <property type="evidence" value="ECO:0007669"/>
    <property type="project" value="InterPro"/>
</dbReference>
<dbReference type="Proteomes" id="UP000662931">
    <property type="component" value="Chromosome 3"/>
</dbReference>
<dbReference type="GO" id="GO:0003824">
    <property type="term" value="F:catalytic activity"/>
    <property type="evidence" value="ECO:0007669"/>
    <property type="project" value="InterPro"/>
</dbReference>
<comment type="similarity">
    <text evidence="1">Belongs to the class-I pyridoxal-phosphate-dependent aminotransferase family.</text>
</comment>
<dbReference type="InterPro" id="IPR015422">
    <property type="entry name" value="PyrdxlP-dep_Trfase_small"/>
</dbReference>